<evidence type="ECO:0008006" key="4">
    <source>
        <dbReference type="Google" id="ProtNLM"/>
    </source>
</evidence>
<protein>
    <recommendedName>
        <fullName evidence="4">Lipolytic enzyme, G-D-S-L family</fullName>
    </recommendedName>
</protein>
<evidence type="ECO:0000313" key="3">
    <source>
        <dbReference type="EMBL" id="ABJ87877.1"/>
    </source>
</evidence>
<name>Q01R43_SOLUE</name>
<dbReference type="InterPro" id="IPR013830">
    <property type="entry name" value="SGNH_hydro"/>
</dbReference>
<dbReference type="Gene3D" id="3.40.50.1110">
    <property type="entry name" value="SGNH hydrolase"/>
    <property type="match status" value="1"/>
</dbReference>
<gene>
    <name evidence="3" type="ordered locus">Acid_6964</name>
</gene>
<dbReference type="SUPFAM" id="SSF52266">
    <property type="entry name" value="SGNH hydrolase"/>
    <property type="match status" value="1"/>
</dbReference>
<dbReference type="STRING" id="234267.Acid_6964"/>
<dbReference type="eggNOG" id="COG2755">
    <property type="taxonomic scope" value="Bacteria"/>
</dbReference>
<reference evidence="3" key="1">
    <citation type="submission" date="2006-10" db="EMBL/GenBank/DDBJ databases">
        <title>Complete sequence of Solibacter usitatus Ellin6076.</title>
        <authorList>
            <consortium name="US DOE Joint Genome Institute"/>
            <person name="Copeland A."/>
            <person name="Lucas S."/>
            <person name="Lapidus A."/>
            <person name="Barry K."/>
            <person name="Detter J.C."/>
            <person name="Glavina del Rio T."/>
            <person name="Hammon N."/>
            <person name="Israni S."/>
            <person name="Dalin E."/>
            <person name="Tice H."/>
            <person name="Pitluck S."/>
            <person name="Thompson L.S."/>
            <person name="Brettin T."/>
            <person name="Bruce D."/>
            <person name="Han C."/>
            <person name="Tapia R."/>
            <person name="Gilna P."/>
            <person name="Schmutz J."/>
            <person name="Larimer F."/>
            <person name="Land M."/>
            <person name="Hauser L."/>
            <person name="Kyrpides N."/>
            <person name="Mikhailova N."/>
            <person name="Janssen P.H."/>
            <person name="Kuske C.R."/>
            <person name="Richardson P."/>
        </authorList>
    </citation>
    <scope>NUCLEOTIDE SEQUENCE</scope>
    <source>
        <strain evidence="3">Ellin6076</strain>
    </source>
</reference>
<sequence length="364" mass="39309" precursor="true">MNRRQFVLSLSSAPLLAQTASTIPAAPELEWVDAKRLTLEGLGFKDVKSPYDRLPGRAEGVVPPAVWNLSRDSAGALVRFNAATPEIHARWTVTNKNLAGANITAIASSGLDLYVMADSGKWRWLGVGQPKFPETTAALVTGIPATEREFMVYLPLRNGVTSLEFGVPKGATIKPGPARGAGSKPIVFYGTSITHGIGASRAGMTHVAMLGRTFHREVFNLGFSGNGRMEPEVLKFVGELDPAVFVLDCLPNMGAQLVTERTAPGVKLLREAHPNTPILLVEDRNIQTGFLVEARRKANEANHAALREAFAALQAEKVPHIYYLEGANLLGDDGEGTVDGSHPTDLGFMRQAAEFERVLRPVLR</sequence>
<dbReference type="EMBL" id="CP000473">
    <property type="protein sequence ID" value="ABJ87877.1"/>
    <property type="molecule type" value="Genomic_DNA"/>
</dbReference>
<evidence type="ECO:0000259" key="2">
    <source>
        <dbReference type="Pfam" id="PF14607"/>
    </source>
</evidence>
<dbReference type="PANTHER" id="PTHR30383:SF29">
    <property type="entry name" value="SGNH HYDROLASE-TYPE ESTERASE DOMAIN-CONTAINING PROTEIN"/>
    <property type="match status" value="1"/>
</dbReference>
<dbReference type="InterPro" id="IPR032740">
    <property type="entry name" value="GxDLY"/>
</dbReference>
<dbReference type="AlphaFoldDB" id="Q01R43"/>
<dbReference type="Pfam" id="PF14606">
    <property type="entry name" value="Lipase_GDSL_3"/>
    <property type="match status" value="1"/>
</dbReference>
<dbReference type="GO" id="GO:0016788">
    <property type="term" value="F:hydrolase activity, acting on ester bonds"/>
    <property type="evidence" value="ECO:0007669"/>
    <property type="project" value="UniProtKB-ARBA"/>
</dbReference>
<dbReference type="CDD" id="cd01844">
    <property type="entry name" value="SGNH_hydrolase_like_6"/>
    <property type="match status" value="1"/>
</dbReference>
<feature type="domain" description="SGNH hydrolase-type esterase" evidence="1">
    <location>
        <begin position="184"/>
        <end position="360"/>
    </location>
</feature>
<dbReference type="HOGENOM" id="CLU_064662_0_0_0"/>
<dbReference type="InterPro" id="IPR036514">
    <property type="entry name" value="SGNH_hydro_sf"/>
</dbReference>
<evidence type="ECO:0000259" key="1">
    <source>
        <dbReference type="Pfam" id="PF14606"/>
    </source>
</evidence>
<dbReference type="InParanoid" id="Q01R43"/>
<feature type="domain" description="SGNH hydrolase-type esterase N-terminal" evidence="2">
    <location>
        <begin position="30"/>
        <end position="173"/>
    </location>
</feature>
<dbReference type="OrthoDB" id="5624617at2"/>
<organism evidence="3">
    <name type="scientific">Solibacter usitatus (strain Ellin6076)</name>
    <dbReference type="NCBI Taxonomy" id="234267"/>
    <lineage>
        <taxon>Bacteria</taxon>
        <taxon>Pseudomonadati</taxon>
        <taxon>Acidobacteriota</taxon>
        <taxon>Terriglobia</taxon>
        <taxon>Bryobacterales</taxon>
        <taxon>Solibacteraceae</taxon>
        <taxon>Candidatus Solibacter</taxon>
    </lineage>
</organism>
<dbReference type="Gene3D" id="2.60.120.260">
    <property type="entry name" value="Galactose-binding domain-like"/>
    <property type="match status" value="1"/>
</dbReference>
<dbReference type="InterPro" id="IPR051532">
    <property type="entry name" value="Ester_Hydrolysis_Enzymes"/>
</dbReference>
<dbReference type="KEGG" id="sus:Acid_6964"/>
<accession>Q01R43</accession>
<dbReference type="PANTHER" id="PTHR30383">
    <property type="entry name" value="THIOESTERASE 1/PROTEASE 1/LYSOPHOSPHOLIPASE L1"/>
    <property type="match status" value="1"/>
</dbReference>
<proteinExistence type="predicted"/>
<dbReference type="Pfam" id="PF14607">
    <property type="entry name" value="GxDLY"/>
    <property type="match status" value="1"/>
</dbReference>